<organism evidence="5 6">
    <name type="scientific">Neorhizobium huautlense</name>
    <dbReference type="NCBI Taxonomy" id="67774"/>
    <lineage>
        <taxon>Bacteria</taxon>
        <taxon>Pseudomonadati</taxon>
        <taxon>Pseudomonadota</taxon>
        <taxon>Alphaproteobacteria</taxon>
        <taxon>Hyphomicrobiales</taxon>
        <taxon>Rhizobiaceae</taxon>
        <taxon>Rhizobium/Agrobacterium group</taxon>
        <taxon>Neorhizobium</taxon>
    </lineage>
</organism>
<dbReference type="CDD" id="cd03143">
    <property type="entry name" value="A4_beta-galactosidase_middle_domain"/>
    <property type="match status" value="1"/>
</dbReference>
<dbReference type="Proteomes" id="UP001241472">
    <property type="component" value="Unassembled WGS sequence"/>
</dbReference>
<evidence type="ECO:0000259" key="3">
    <source>
        <dbReference type="Pfam" id="PF07584"/>
    </source>
</evidence>
<evidence type="ECO:0000259" key="4">
    <source>
        <dbReference type="Pfam" id="PF13709"/>
    </source>
</evidence>
<dbReference type="RefSeq" id="WP_306839128.1">
    <property type="nucleotide sequence ID" value="NZ_JAUSRF010000021.1"/>
</dbReference>
<feature type="transmembrane region" description="Helical" evidence="2">
    <location>
        <begin position="58"/>
        <end position="76"/>
    </location>
</feature>
<accession>A0ABT9PZQ5</accession>
<feature type="transmembrane region" description="Helical" evidence="2">
    <location>
        <begin position="660"/>
        <end position="677"/>
    </location>
</feature>
<evidence type="ECO:0000313" key="6">
    <source>
        <dbReference type="Proteomes" id="UP001241472"/>
    </source>
</evidence>
<feature type="transmembrane region" description="Helical" evidence="2">
    <location>
        <begin position="6"/>
        <end position="25"/>
    </location>
</feature>
<keyword evidence="6" id="KW-1185">Reference proteome</keyword>
<keyword evidence="2" id="KW-1133">Transmembrane helix</keyword>
<comment type="caution">
    <text evidence="5">The sequence shown here is derived from an EMBL/GenBank/DDBJ whole genome shotgun (WGS) entry which is preliminary data.</text>
</comment>
<feature type="transmembrane region" description="Helical" evidence="2">
    <location>
        <begin position="628"/>
        <end position="648"/>
    </location>
</feature>
<dbReference type="Pfam" id="PF07584">
    <property type="entry name" value="BatA"/>
    <property type="match status" value="1"/>
</dbReference>
<feature type="domain" description="DUF4159" evidence="4">
    <location>
        <begin position="721"/>
        <end position="938"/>
    </location>
</feature>
<gene>
    <name evidence="5" type="ORF">J2T09_004748</name>
</gene>
<dbReference type="Gene3D" id="3.40.50.12140">
    <property type="entry name" value="Domain of unknown function DUF4159"/>
    <property type="match status" value="1"/>
</dbReference>
<dbReference type="Pfam" id="PF13709">
    <property type="entry name" value="DUF4159"/>
    <property type="match status" value="1"/>
</dbReference>
<reference evidence="5 6" key="1">
    <citation type="submission" date="2023-07" db="EMBL/GenBank/DDBJ databases">
        <title>Sorghum-associated microbial communities from plants grown in Nebraska, USA.</title>
        <authorList>
            <person name="Schachtman D."/>
        </authorList>
    </citation>
    <scope>NUCLEOTIDE SEQUENCE [LARGE SCALE GENOMIC DNA]</scope>
    <source>
        <strain evidence="5 6">DS1307</strain>
    </source>
</reference>
<dbReference type="PANTHER" id="PTHR37464:SF1">
    <property type="entry name" value="BLL2463 PROTEIN"/>
    <property type="match status" value="1"/>
</dbReference>
<name>A0ABT9PZQ5_9HYPH</name>
<dbReference type="InterPro" id="IPR029062">
    <property type="entry name" value="Class_I_gatase-like"/>
</dbReference>
<dbReference type="InterPro" id="IPR011933">
    <property type="entry name" value="Double_TM_dom"/>
</dbReference>
<feature type="region of interest" description="Disordered" evidence="1">
    <location>
        <begin position="679"/>
        <end position="706"/>
    </location>
</feature>
<sequence length="958" mass="101719">MSGFAFASPAILFALIALPAIWWLLRLTPPRPRSEVFPPLRILATVLKREETPAQSPWWLTLLRILLAAAVILAIADPVINPRNNPLASGGPLVMIVDNSWASAEDWERRVQTADLMIGDAADAEIPVSLTFTAEATHDAVPTSAIIARERLAAARPKPLVPDRLRAARAVAEALNGTQPGTLAYLSDGIATPTDGDMLTALASLSPRDMQLIEGDGQKSLALTGATNNAAAMSVAATRLKTETAQNFSVNALDQQGRSLATGTLDFAAGANTATATINAPFELRNDFARLSVEGIATAGATHLLDDGFKRRRIALLSGDSGNDFQPLLLPLYYISRALEPYADLIQPRGGDLAASLREILTSNPSAIVMADVGRLPEESYAPLQQWLNRGGTLIRFAGPRLAAAPADDPLVPVRLRQGERALGGALSWAEPQPLAAFPNFGPFAGMASPTDVTVRRQVLAEPTPDLNERTWASLADGTPLVTTRDVEAGRIVLFHVSADATWSNLPISGNFVEMLRRLVQLSRAGGAAEPQAGAAGAPALPPYRLLTADGILSTEVGSARPLAVKVGVTPVASLDNPPGLYGSEEGFTAVNLLPANTTLAPFDPSAATFPIVRQGLAGGEAWSLRPALFAAAFFMLLLDTLIVLFMNGGFARLPRASRSAAMLAVMVGAFAFAPTGDLHAQTPQQPAPPAASQQTPDPNAPIEHAKPGDEAILERLDTTHLAYVITGEGDVDRISEQGLDGLGQFMTYRTTLEPGAPVGVDITKDELSFYPIIYWPVSATAPMPSAAAISRIDAYMRSGGTVLFDTRDQFSSLDNSGGTSPNGERLQQILANIDIPPLEPTPNDHVLARSFYLLNNFPGRYNGSPLWVEARQDARNQGTGLSSSGDGVTPILITGNDFAGAWAVDTQGNSVLPTVPPDDMQREHAFRSGVNIMMYMLTGNYKADQVHVPALLERLGQ</sequence>
<dbReference type="Gene3D" id="3.40.50.880">
    <property type="match status" value="1"/>
</dbReference>
<dbReference type="NCBIfam" id="TIGR02226">
    <property type="entry name" value="two_anch"/>
    <property type="match status" value="1"/>
</dbReference>
<feature type="compositionally biased region" description="Low complexity" evidence="1">
    <location>
        <begin position="681"/>
        <end position="697"/>
    </location>
</feature>
<evidence type="ECO:0008006" key="7">
    <source>
        <dbReference type="Google" id="ProtNLM"/>
    </source>
</evidence>
<evidence type="ECO:0000256" key="2">
    <source>
        <dbReference type="SAM" id="Phobius"/>
    </source>
</evidence>
<dbReference type="InterPro" id="IPR024163">
    <property type="entry name" value="Aerotolerance_reg_N"/>
</dbReference>
<evidence type="ECO:0000256" key="1">
    <source>
        <dbReference type="SAM" id="MobiDB-lite"/>
    </source>
</evidence>
<feature type="domain" description="Aerotolerance regulator N-terminal" evidence="3">
    <location>
        <begin position="1"/>
        <end position="78"/>
    </location>
</feature>
<evidence type="ECO:0000313" key="5">
    <source>
        <dbReference type="EMBL" id="MDP9839968.1"/>
    </source>
</evidence>
<protein>
    <recommendedName>
        <fullName evidence="7">Membrane protein (TIGR02226 family)</fullName>
    </recommendedName>
</protein>
<dbReference type="PANTHER" id="PTHR37464">
    <property type="entry name" value="BLL2463 PROTEIN"/>
    <property type="match status" value="1"/>
</dbReference>
<keyword evidence="2" id="KW-0472">Membrane</keyword>
<dbReference type="SUPFAM" id="SSF52317">
    <property type="entry name" value="Class I glutamine amidotransferase-like"/>
    <property type="match status" value="1"/>
</dbReference>
<keyword evidence="2" id="KW-0812">Transmembrane</keyword>
<dbReference type="EMBL" id="JAUSRF010000021">
    <property type="protein sequence ID" value="MDP9839968.1"/>
    <property type="molecule type" value="Genomic_DNA"/>
</dbReference>
<dbReference type="InterPro" id="IPR025297">
    <property type="entry name" value="DUF4159"/>
</dbReference>
<proteinExistence type="predicted"/>